<reference evidence="3 4" key="1">
    <citation type="journal article" date="2019" name="Genome Biol. Evol.">
        <title>Nanopore Sequencing Significantly Improves Genome Assembly of the Protozoan Parasite Trypanosoma cruzi.</title>
        <authorList>
            <person name="Diaz-Viraque F."/>
            <person name="Pita S."/>
            <person name="Greif G."/>
            <person name="de Souza R.C.M."/>
            <person name="Iraola G."/>
            <person name="Robello C."/>
        </authorList>
    </citation>
    <scope>NUCLEOTIDE SEQUENCE [LARGE SCALE GENOMIC DNA]</scope>
    <source>
        <strain evidence="3 4">Berenice</strain>
    </source>
</reference>
<gene>
    <name evidence="3" type="ORF">ECC02_011208</name>
</gene>
<evidence type="ECO:0000256" key="1">
    <source>
        <dbReference type="SAM" id="MobiDB-lite"/>
    </source>
</evidence>
<keyword evidence="2" id="KW-0812">Transmembrane</keyword>
<accession>A0A7J6XPB9</accession>
<keyword evidence="2" id="KW-1133">Transmembrane helix</keyword>
<keyword evidence="2" id="KW-0472">Membrane</keyword>
<keyword evidence="3" id="KW-0547">Nucleotide-binding</keyword>
<feature type="transmembrane region" description="Helical" evidence="2">
    <location>
        <begin position="206"/>
        <end position="228"/>
    </location>
</feature>
<dbReference type="GO" id="GO:0004386">
    <property type="term" value="F:helicase activity"/>
    <property type="evidence" value="ECO:0007669"/>
    <property type="project" value="UniProtKB-KW"/>
</dbReference>
<feature type="region of interest" description="Disordered" evidence="1">
    <location>
        <begin position="53"/>
        <end position="72"/>
    </location>
</feature>
<evidence type="ECO:0000313" key="3">
    <source>
        <dbReference type="EMBL" id="KAF5216046.1"/>
    </source>
</evidence>
<name>A0A7J6XPB9_TRYCR</name>
<keyword evidence="3" id="KW-0378">Hydrolase</keyword>
<sequence length="284" mass="31457">MCACACVFVSAYNCRAAVQHKRVRRKQRQREADSTHAIYSYHHTHAARGMSALNHNTSKTIKQEKKPKRGTTSAHTLIAPVKQNTHTHRERERVRGRPLNAMEKKTKTVTVLRPCSQAGRQRCVWCKREHQRACMGVHAYIQWAHYVCASWDEVRARVHARGHTQRERRTSVCAGGARLSLPHSHAATTAAAAAHATTRRSKRGKVVWETAVLLSLSPVVVVVVFITVDSTGVSFGLASLFSFCFSSCVLAPSAAGSFSPVVRVLWGFVLFDASSTREDKIGSS</sequence>
<dbReference type="Proteomes" id="UP000583944">
    <property type="component" value="Unassembled WGS sequence"/>
</dbReference>
<organism evidence="3 4">
    <name type="scientific">Trypanosoma cruzi</name>
    <dbReference type="NCBI Taxonomy" id="5693"/>
    <lineage>
        <taxon>Eukaryota</taxon>
        <taxon>Discoba</taxon>
        <taxon>Euglenozoa</taxon>
        <taxon>Kinetoplastea</taxon>
        <taxon>Metakinetoplastina</taxon>
        <taxon>Trypanosomatida</taxon>
        <taxon>Trypanosomatidae</taxon>
        <taxon>Trypanosoma</taxon>
        <taxon>Schizotrypanum</taxon>
    </lineage>
</organism>
<dbReference type="VEuPathDB" id="TriTrypDB:ECC02_011208"/>
<protein>
    <submittedName>
        <fullName evidence="3">Nucleolar RNA helicase II</fullName>
    </submittedName>
</protein>
<dbReference type="AlphaFoldDB" id="A0A7J6XPB9"/>
<evidence type="ECO:0000313" key="4">
    <source>
        <dbReference type="Proteomes" id="UP000583944"/>
    </source>
</evidence>
<evidence type="ECO:0000256" key="2">
    <source>
        <dbReference type="SAM" id="Phobius"/>
    </source>
</evidence>
<keyword evidence="3" id="KW-0347">Helicase</keyword>
<keyword evidence="3" id="KW-0067">ATP-binding</keyword>
<proteinExistence type="predicted"/>
<comment type="caution">
    <text evidence="3">The sequence shown here is derived from an EMBL/GenBank/DDBJ whole genome shotgun (WGS) entry which is preliminary data.</text>
</comment>
<dbReference type="EMBL" id="JABDHM010000241">
    <property type="protein sequence ID" value="KAF5216046.1"/>
    <property type="molecule type" value="Genomic_DNA"/>
</dbReference>